<dbReference type="GO" id="GO:0005886">
    <property type="term" value="C:plasma membrane"/>
    <property type="evidence" value="ECO:0007669"/>
    <property type="project" value="UniProtKB-SubCell"/>
</dbReference>
<dbReference type="Gene3D" id="1.20.1600.10">
    <property type="entry name" value="Outer membrane efflux proteins (OEP)"/>
    <property type="match status" value="1"/>
</dbReference>
<evidence type="ECO:0000256" key="8">
    <source>
        <dbReference type="ARBA" id="ARBA00023288"/>
    </source>
</evidence>
<keyword evidence="7 9" id="KW-0564">Palmitate</keyword>
<feature type="region of interest" description="Disordered" evidence="10">
    <location>
        <begin position="503"/>
        <end position="531"/>
    </location>
</feature>
<keyword evidence="5" id="KW-0732">Signal</keyword>
<dbReference type="KEGG" id="bma:BMAA0463"/>
<feature type="compositionally biased region" description="Low complexity" evidence="10">
    <location>
        <begin position="503"/>
        <end position="521"/>
    </location>
</feature>
<evidence type="ECO:0000256" key="7">
    <source>
        <dbReference type="ARBA" id="ARBA00023139"/>
    </source>
</evidence>
<comment type="similarity">
    <text evidence="2 9">Belongs to the outer membrane factor (OMF) (TC 1.B.17) family.</text>
</comment>
<evidence type="ECO:0000256" key="3">
    <source>
        <dbReference type="ARBA" id="ARBA00022452"/>
    </source>
</evidence>
<dbReference type="AlphaFoldDB" id="A0A0H2WDE6"/>
<dbReference type="EMBL" id="CP000011">
    <property type="protein sequence ID" value="AAU47028.1"/>
    <property type="molecule type" value="Genomic_DNA"/>
</dbReference>
<sequence>MTQTATHAATRTTTLPVRRPARRLAALALAWALAGCVPSGLKPTLAPRTPGDDALAHTTGGATHGAWPSPDWVRQLGDPQLDALVDEALRQNPTLQAAQARIGVAQSQLQQFESLTGLTATAGASLSKAHVPRSGGTLNTTLNGLPVSVPLVGESVVSSSSLFVGLNYQLDLWGKNAAATRGLLSMRDAARVEAEQARLTLSVAIVTLYGELDRAYALRELLQQKRRASEQVEAVLRERAARGIDNGYDADDAALKRGKLLEQIALTDEQIQLQRLQLGVLSGRGPERGLSLARPKLAPLADAPLPARLPARLPAGLLGRRPDIVAARLRVEAAYAAIDGTRASFYPDVNLAALGGLFALTPASLFRHDALGGSIGPALSLPIFDRSRLKAKLGGDVANADMALALYNQTVDAALGEVARQLTSLATLDTLLKAQQQALRAAQRMVALAQDRHRRGMGMRKDIDVAQLTLLDERAHVVELQARRRTLRVGLIGALGGGFDARPASGAPPAQAGQPFAAASRPVAAHDAQPD</sequence>
<dbReference type="Proteomes" id="UP000006693">
    <property type="component" value="Chromosome 2"/>
</dbReference>
<comment type="subcellular location">
    <subcellularLocation>
        <location evidence="9">Cell membrane</location>
        <topology evidence="9">Lipid-anchor</topology>
    </subcellularLocation>
    <subcellularLocation>
        <location evidence="1">Membrane</location>
    </subcellularLocation>
</comment>
<evidence type="ECO:0000256" key="4">
    <source>
        <dbReference type="ARBA" id="ARBA00022692"/>
    </source>
</evidence>
<dbReference type="NCBIfam" id="TIGR01845">
    <property type="entry name" value="outer_NodT"/>
    <property type="match status" value="1"/>
</dbReference>
<dbReference type="PANTHER" id="PTHR30203">
    <property type="entry name" value="OUTER MEMBRANE CATION EFFLUX PROTEIN"/>
    <property type="match status" value="1"/>
</dbReference>
<evidence type="ECO:0000313" key="11">
    <source>
        <dbReference type="EMBL" id="AAU46681.1"/>
    </source>
</evidence>
<dbReference type="RefSeq" id="WP_004196352.1">
    <property type="nucleotide sequence ID" value="NC_006349.2"/>
</dbReference>
<dbReference type="HOGENOM" id="CLU_012817_6_6_4"/>
<keyword evidence="4 9" id="KW-0812">Transmembrane</keyword>
<dbReference type="KEGG" id="bma:BMAA0924"/>
<dbReference type="eggNOG" id="COG1538">
    <property type="taxonomic scope" value="Bacteria"/>
</dbReference>
<dbReference type="PATRIC" id="fig|243160.12.peg.3967"/>
<dbReference type="Pfam" id="PF02321">
    <property type="entry name" value="OEP"/>
    <property type="match status" value="2"/>
</dbReference>
<keyword evidence="6 9" id="KW-0472">Membrane</keyword>
<keyword evidence="13" id="KW-1185">Reference proteome</keyword>
<keyword evidence="8 9" id="KW-0449">Lipoprotein</keyword>
<reference evidence="11 13" key="1">
    <citation type="journal article" date="2004" name="Proc. Natl. Acad. Sci. U.S.A.">
        <title>Structural flexibility in the Burkholderia mallei genome.</title>
        <authorList>
            <person name="Nierman W.C."/>
            <person name="DeShazer D."/>
            <person name="Kim H.S."/>
            <person name="Tettelin H."/>
            <person name="Nelson K.E."/>
            <person name="Feldblyum T."/>
            <person name="Ulrich R.L."/>
            <person name="Ronning C.M."/>
            <person name="Brinkac L.M."/>
            <person name="Daugherty S.C."/>
            <person name="Davidsen T.D."/>
            <person name="Deboy R.T."/>
            <person name="Dimitrov G."/>
            <person name="Dodson R.J."/>
            <person name="Durkin A.S."/>
            <person name="Gwinn M.L."/>
            <person name="Haft D.H."/>
            <person name="Khouri H."/>
            <person name="Kolonay J.F."/>
            <person name="Madupu R."/>
            <person name="Mohammoud Y."/>
            <person name="Nelson W.C."/>
            <person name="Radune D."/>
            <person name="Romero C.M."/>
            <person name="Sarria S."/>
            <person name="Selengut J."/>
            <person name="Shamblin C."/>
            <person name="Sullivan S.A."/>
            <person name="White O."/>
            <person name="Yu Y."/>
            <person name="Zafar N."/>
            <person name="Zhou L."/>
            <person name="Fraser C.M."/>
        </authorList>
    </citation>
    <scope>NUCLEOTIDE SEQUENCE [LARGE SCALE GENOMIC DNA]</scope>
    <source>
        <strain evidence="11 13">ATCC 23344</strain>
    </source>
</reference>
<keyword evidence="3 9" id="KW-1134">Transmembrane beta strand</keyword>
<accession>A0A0H2WDE6</accession>
<dbReference type="SMR" id="A0A0H2WDE6"/>
<evidence type="ECO:0000313" key="12">
    <source>
        <dbReference type="EMBL" id="AAU47028.1"/>
    </source>
</evidence>
<evidence type="ECO:0000256" key="9">
    <source>
        <dbReference type="RuleBase" id="RU362097"/>
    </source>
</evidence>
<proteinExistence type="inferred from homology"/>
<dbReference type="SUPFAM" id="SSF56954">
    <property type="entry name" value="Outer membrane efflux proteins (OEP)"/>
    <property type="match status" value="1"/>
</dbReference>
<dbReference type="GeneID" id="92976843"/>
<dbReference type="EMBL" id="CP000011">
    <property type="protein sequence ID" value="AAU46681.1"/>
    <property type="molecule type" value="Genomic_DNA"/>
</dbReference>
<organism evidence="11 13">
    <name type="scientific">Burkholderia mallei (strain ATCC 23344)</name>
    <dbReference type="NCBI Taxonomy" id="243160"/>
    <lineage>
        <taxon>Bacteria</taxon>
        <taxon>Pseudomonadati</taxon>
        <taxon>Pseudomonadota</taxon>
        <taxon>Betaproteobacteria</taxon>
        <taxon>Burkholderiales</taxon>
        <taxon>Burkholderiaceae</taxon>
        <taxon>Burkholderia</taxon>
        <taxon>pseudomallei group</taxon>
    </lineage>
</organism>
<evidence type="ECO:0000256" key="2">
    <source>
        <dbReference type="ARBA" id="ARBA00007613"/>
    </source>
</evidence>
<dbReference type="Gene3D" id="2.20.200.10">
    <property type="entry name" value="Outer membrane efflux proteins (OEP)"/>
    <property type="match status" value="1"/>
</dbReference>
<evidence type="ECO:0000256" key="5">
    <source>
        <dbReference type="ARBA" id="ARBA00022729"/>
    </source>
</evidence>
<reference evidence="11" key="2">
    <citation type="submission" date="2005-05" db="EMBL/GenBank/DDBJ databases">
        <authorList>
            <person name="Nierman W.C."/>
            <person name="DeShazer D."/>
            <person name="Kim H."/>
            <person name="Tettelin H."/>
            <person name="Nelson K.E."/>
            <person name="Feldblyum T.V."/>
            <person name="Ulrich R.L."/>
            <person name="Ronning C.M."/>
            <person name="Brinkac L.M."/>
            <person name="Daugherty S.C."/>
            <person name="Davidsen T.M."/>
            <person name="DeBoy R.T."/>
            <person name="Dimitrov G."/>
            <person name="Dodson R.J."/>
            <person name="Durkin A.S."/>
            <person name="Gwinn M.L."/>
            <person name="Haft D.H."/>
            <person name="Khouri H.M."/>
            <person name="Kolonay J.F."/>
            <person name="Madupu R."/>
            <person name="Mohamoud Y."/>
            <person name="Nelson W.C."/>
            <person name="Radune D."/>
            <person name="Romero C."/>
            <person name="Sarria S."/>
            <person name="Selengut J."/>
            <person name="Shamblin C."/>
            <person name="Sullivan S.A."/>
            <person name="White O."/>
            <person name="Yu Y."/>
            <person name="Zafar N."/>
            <person name="Zhou L."/>
            <person name="Fraser C.M."/>
        </authorList>
    </citation>
    <scope>NUCLEOTIDE SEQUENCE</scope>
    <source>
        <strain evidence="11">ATCC 23344</strain>
    </source>
</reference>
<name>A0A0H2WDE6_BURMA</name>
<evidence type="ECO:0000256" key="10">
    <source>
        <dbReference type="SAM" id="MobiDB-lite"/>
    </source>
</evidence>
<dbReference type="InterPro" id="IPR003423">
    <property type="entry name" value="OMP_efflux"/>
</dbReference>
<dbReference type="InterPro" id="IPR010131">
    <property type="entry name" value="MdtP/NodT-like"/>
</dbReference>
<protein>
    <submittedName>
        <fullName evidence="11">RND efflux system, outer membrane lipoprotein, NodT family</fullName>
    </submittedName>
</protein>
<gene>
    <name evidence="12" type="ordered locus">BMAA0463</name>
    <name evidence="11" type="ordered locus">BMAA0924</name>
</gene>
<dbReference type="GO" id="GO:0015562">
    <property type="term" value="F:efflux transmembrane transporter activity"/>
    <property type="evidence" value="ECO:0007669"/>
    <property type="project" value="InterPro"/>
</dbReference>
<evidence type="ECO:0000313" key="13">
    <source>
        <dbReference type="Proteomes" id="UP000006693"/>
    </source>
</evidence>
<evidence type="ECO:0000256" key="6">
    <source>
        <dbReference type="ARBA" id="ARBA00023136"/>
    </source>
</evidence>
<evidence type="ECO:0000256" key="1">
    <source>
        <dbReference type="ARBA" id="ARBA00004370"/>
    </source>
</evidence>
<dbReference type="PANTHER" id="PTHR30203:SF20">
    <property type="entry name" value="MULTIDRUG RESISTANCE OUTER MEMBRANE PROTEIN MDTP-RELATED"/>
    <property type="match status" value="1"/>
</dbReference>